<feature type="region of interest" description="Disordered" evidence="1">
    <location>
        <begin position="85"/>
        <end position="185"/>
    </location>
</feature>
<feature type="compositionally biased region" description="Polar residues" evidence="1">
    <location>
        <begin position="176"/>
        <end position="185"/>
    </location>
</feature>
<name>A0A7R9Z1J0_9STRA</name>
<dbReference type="Gene3D" id="3.30.40.10">
    <property type="entry name" value="Zinc/RING finger domain, C3HC4 (zinc finger)"/>
    <property type="match status" value="1"/>
</dbReference>
<evidence type="ECO:0008006" key="3">
    <source>
        <dbReference type="Google" id="ProtNLM"/>
    </source>
</evidence>
<evidence type="ECO:0000256" key="1">
    <source>
        <dbReference type="SAM" id="MobiDB-lite"/>
    </source>
</evidence>
<reference evidence="2" key="1">
    <citation type="submission" date="2021-01" db="EMBL/GenBank/DDBJ databases">
        <authorList>
            <person name="Corre E."/>
            <person name="Pelletier E."/>
            <person name="Niang G."/>
            <person name="Scheremetjew M."/>
            <person name="Finn R."/>
            <person name="Kale V."/>
            <person name="Holt S."/>
            <person name="Cochrane G."/>
            <person name="Meng A."/>
            <person name="Brown T."/>
            <person name="Cohen L."/>
        </authorList>
    </citation>
    <scope>NUCLEOTIDE SEQUENCE</scope>
    <source>
        <strain evidence="2">CCMP147</strain>
    </source>
</reference>
<feature type="region of interest" description="Disordered" evidence="1">
    <location>
        <begin position="216"/>
        <end position="278"/>
    </location>
</feature>
<dbReference type="InterPro" id="IPR013083">
    <property type="entry name" value="Znf_RING/FYVE/PHD"/>
</dbReference>
<sequence>MSVHPSSSSSVCVRLVCPICRAPHEGIPVARNEKLVSQNIVTKVFIQGGKCPICDEECSPLLALRCGHCFCGEDLQRLIGQEAENARQRQGRPLYAQAARAPTRRVVRAVRPPPSSNASLAPSGHAFPPRSGPTAVPPSTSPTPASGVTSAYFSPAAPSQAFSPGMAFDTPARPSSDASNISQPNLMASPTQFATSTYAAAGTIPSDPQQAQRLEAPKRQRLDRQPNFSVGSSDGFSTGNGTRRAEYDGQGDDRRKRQRGGVSMHSVRVPWAPTLRYT</sequence>
<dbReference type="EMBL" id="HBED01009405">
    <property type="protein sequence ID" value="CAD8299821.1"/>
    <property type="molecule type" value="Transcribed_RNA"/>
</dbReference>
<proteinExistence type="predicted"/>
<accession>A0A7R9Z1J0</accession>
<organism evidence="2">
    <name type="scientific">Pseudictyota dubia</name>
    <dbReference type="NCBI Taxonomy" id="2749911"/>
    <lineage>
        <taxon>Eukaryota</taxon>
        <taxon>Sar</taxon>
        <taxon>Stramenopiles</taxon>
        <taxon>Ochrophyta</taxon>
        <taxon>Bacillariophyta</taxon>
        <taxon>Mediophyceae</taxon>
        <taxon>Biddulphiophycidae</taxon>
        <taxon>Eupodiscales</taxon>
        <taxon>Odontellaceae</taxon>
        <taxon>Pseudictyota</taxon>
    </lineage>
</organism>
<dbReference type="AlphaFoldDB" id="A0A7R9Z1J0"/>
<feature type="compositionally biased region" description="Polar residues" evidence="1">
    <location>
        <begin position="226"/>
        <end position="241"/>
    </location>
</feature>
<feature type="compositionally biased region" description="Basic and acidic residues" evidence="1">
    <location>
        <begin position="243"/>
        <end position="255"/>
    </location>
</feature>
<gene>
    <name evidence="2" type="ORF">TDUB1175_LOCUS4608</name>
</gene>
<protein>
    <recommendedName>
        <fullName evidence="3">RING-type domain-containing protein</fullName>
    </recommendedName>
</protein>
<evidence type="ECO:0000313" key="2">
    <source>
        <dbReference type="EMBL" id="CAD8299821.1"/>
    </source>
</evidence>